<dbReference type="Pfam" id="PF01066">
    <property type="entry name" value="CDP-OH_P_transf"/>
    <property type="match status" value="1"/>
</dbReference>
<evidence type="ECO:0000256" key="8">
    <source>
        <dbReference type="ARBA" id="ARBA00022692"/>
    </source>
</evidence>
<dbReference type="GO" id="GO:0016020">
    <property type="term" value="C:membrane"/>
    <property type="evidence" value="ECO:0007669"/>
    <property type="project" value="InterPro"/>
</dbReference>
<feature type="region of interest" description="Disordered" evidence="16">
    <location>
        <begin position="1"/>
        <end position="25"/>
    </location>
</feature>
<evidence type="ECO:0000256" key="13">
    <source>
        <dbReference type="ARBA" id="ARBA00023264"/>
    </source>
</evidence>
<dbReference type="EMBL" id="CP043315">
    <property type="protein sequence ID" value="QEK38062.1"/>
    <property type="molecule type" value="Genomic_DNA"/>
</dbReference>
<dbReference type="KEGG" id="cip:FZC35_01580"/>
<dbReference type="EC" id="2.7.8.8" evidence="4"/>
<dbReference type="Gene3D" id="1.20.120.1760">
    <property type="match status" value="1"/>
</dbReference>
<proteinExistence type="inferred from homology"/>
<keyword evidence="6" id="KW-0444">Lipid biosynthesis</keyword>
<dbReference type="Proteomes" id="UP000325155">
    <property type="component" value="Chromosome"/>
</dbReference>
<evidence type="ECO:0000256" key="5">
    <source>
        <dbReference type="ARBA" id="ARBA00017171"/>
    </source>
</evidence>
<feature type="transmembrane region" description="Helical" evidence="17">
    <location>
        <begin position="104"/>
        <end position="121"/>
    </location>
</feature>
<name>A0A5C0UFM4_9PROT</name>
<evidence type="ECO:0000256" key="7">
    <source>
        <dbReference type="ARBA" id="ARBA00022679"/>
    </source>
</evidence>
<dbReference type="InterPro" id="IPR004533">
    <property type="entry name" value="CDP-diaglyc--ser_O-PTrfase"/>
</dbReference>
<dbReference type="InterPro" id="IPR050324">
    <property type="entry name" value="CDP-alcohol_PTase-I"/>
</dbReference>
<evidence type="ECO:0000256" key="3">
    <source>
        <dbReference type="ARBA" id="ARBA00010441"/>
    </source>
</evidence>
<dbReference type="InterPro" id="IPR000462">
    <property type="entry name" value="CDP-OH_P_trans"/>
</dbReference>
<feature type="transmembrane region" description="Helical" evidence="17">
    <location>
        <begin position="221"/>
        <end position="249"/>
    </location>
</feature>
<evidence type="ECO:0000256" key="17">
    <source>
        <dbReference type="SAM" id="Phobius"/>
    </source>
</evidence>
<evidence type="ECO:0000256" key="4">
    <source>
        <dbReference type="ARBA" id="ARBA00013174"/>
    </source>
</evidence>
<evidence type="ECO:0000256" key="10">
    <source>
        <dbReference type="ARBA" id="ARBA00023098"/>
    </source>
</evidence>
<dbReference type="InterPro" id="IPR043130">
    <property type="entry name" value="CDP-OH_PTrfase_TM_dom"/>
</dbReference>
<keyword evidence="7 15" id="KW-0808">Transferase</keyword>
<dbReference type="GO" id="GO:0008654">
    <property type="term" value="P:phospholipid biosynthetic process"/>
    <property type="evidence" value="ECO:0007669"/>
    <property type="project" value="UniProtKB-KW"/>
</dbReference>
<feature type="compositionally biased region" description="Polar residues" evidence="16">
    <location>
        <begin position="1"/>
        <end position="19"/>
    </location>
</feature>
<comment type="catalytic activity">
    <reaction evidence="1">
        <text>a CDP-1,2-diacyl-sn-glycerol + L-serine = a 1,2-diacyl-sn-glycero-3-phospho-L-serine + CMP + H(+)</text>
        <dbReference type="Rhea" id="RHEA:16913"/>
        <dbReference type="ChEBI" id="CHEBI:15378"/>
        <dbReference type="ChEBI" id="CHEBI:33384"/>
        <dbReference type="ChEBI" id="CHEBI:57262"/>
        <dbReference type="ChEBI" id="CHEBI:58332"/>
        <dbReference type="ChEBI" id="CHEBI:60377"/>
        <dbReference type="EC" id="2.7.8.8"/>
    </reaction>
</comment>
<keyword evidence="12" id="KW-0594">Phospholipid biosynthesis</keyword>
<keyword evidence="8 17" id="KW-0812">Transmembrane</keyword>
<gene>
    <name evidence="18" type="primary">pssA</name>
    <name evidence="18" type="ORF">FZC35_01580</name>
</gene>
<keyword evidence="19" id="KW-1185">Reference proteome</keyword>
<evidence type="ECO:0000256" key="2">
    <source>
        <dbReference type="ARBA" id="ARBA00004127"/>
    </source>
</evidence>
<keyword evidence="13" id="KW-1208">Phospholipid metabolism</keyword>
<feature type="transmembrane region" description="Helical" evidence="17">
    <location>
        <begin position="187"/>
        <end position="209"/>
    </location>
</feature>
<protein>
    <recommendedName>
        <fullName evidence="5">CDP-diacylglycerol--serine O-phosphatidyltransferase</fullName>
        <ecNumber evidence="4">2.7.8.8</ecNumber>
    </recommendedName>
    <alternativeName>
        <fullName evidence="14">Phosphatidylserine synthase</fullName>
    </alternativeName>
</protein>
<feature type="transmembrane region" description="Helical" evidence="17">
    <location>
        <begin position="40"/>
        <end position="61"/>
    </location>
</feature>
<keyword evidence="10" id="KW-0443">Lipid metabolism</keyword>
<dbReference type="OrthoDB" id="9777147at2"/>
<evidence type="ECO:0000256" key="16">
    <source>
        <dbReference type="SAM" id="MobiDB-lite"/>
    </source>
</evidence>
<feature type="transmembrane region" description="Helical" evidence="17">
    <location>
        <begin position="127"/>
        <end position="146"/>
    </location>
</feature>
<dbReference type="PANTHER" id="PTHR14269:SF61">
    <property type="entry name" value="CDP-DIACYLGLYCEROL--SERINE O-PHOSPHATIDYLTRANSFERASE"/>
    <property type="match status" value="1"/>
</dbReference>
<dbReference type="GO" id="GO:0012505">
    <property type="term" value="C:endomembrane system"/>
    <property type="evidence" value="ECO:0007669"/>
    <property type="project" value="UniProtKB-SubCell"/>
</dbReference>
<dbReference type="PROSITE" id="PS00379">
    <property type="entry name" value="CDP_ALCOHOL_P_TRANSF"/>
    <property type="match status" value="1"/>
</dbReference>
<evidence type="ECO:0000313" key="19">
    <source>
        <dbReference type="Proteomes" id="UP000325155"/>
    </source>
</evidence>
<evidence type="ECO:0000256" key="6">
    <source>
        <dbReference type="ARBA" id="ARBA00022516"/>
    </source>
</evidence>
<evidence type="ECO:0000256" key="11">
    <source>
        <dbReference type="ARBA" id="ARBA00023136"/>
    </source>
</evidence>
<evidence type="ECO:0000256" key="12">
    <source>
        <dbReference type="ARBA" id="ARBA00023209"/>
    </source>
</evidence>
<feature type="transmembrane region" description="Helical" evidence="17">
    <location>
        <begin position="158"/>
        <end position="175"/>
    </location>
</feature>
<evidence type="ECO:0000313" key="18">
    <source>
        <dbReference type="EMBL" id="QEK38062.1"/>
    </source>
</evidence>
<dbReference type="PANTHER" id="PTHR14269">
    <property type="entry name" value="CDP-DIACYLGLYCEROL--GLYCEROL-3-PHOSPHATE 3-PHOSPHATIDYLTRANSFERASE-RELATED"/>
    <property type="match status" value="1"/>
</dbReference>
<organism evidence="18 19">
    <name type="scientific">Candidatus Cytomitobacter indipagum</name>
    <dbReference type="NCBI Taxonomy" id="2601575"/>
    <lineage>
        <taxon>Bacteria</taxon>
        <taxon>Pseudomonadati</taxon>
        <taxon>Pseudomonadota</taxon>
        <taxon>Alphaproteobacteria</taxon>
        <taxon>Holosporales</taxon>
        <taxon>Holosporaceae</taxon>
        <taxon>Candidatus Cytomitobacter</taxon>
    </lineage>
</organism>
<sequence>MEITNMTGNKNNPTSVRSNKNNDFHKNRNRRVKDFFRSRMFLIPSFVTSISICLGMQAIHFSFTQNIEYSVLCIAIAMFIDGIDGRIARYLNSASEFGKTLDSLADFLSFSIAPALTIYFYKLNDWISFGWSCCIFFVLCMAFRLARFSSDESDHESFTGIPAPAAGLLAFFPFACEKVFSISMHPAYFAFTVLIVSLGMISKFQTIALNRVQINHKTMNVVFALIASLTVLAITYIWAAGLLIGFIYLSHTILAIFKHNKNNHKID</sequence>
<evidence type="ECO:0000256" key="15">
    <source>
        <dbReference type="RuleBase" id="RU003750"/>
    </source>
</evidence>
<accession>A0A5C0UFM4</accession>
<keyword evidence="9 17" id="KW-1133">Transmembrane helix</keyword>
<comment type="subcellular location">
    <subcellularLocation>
        <location evidence="2">Endomembrane system</location>
        <topology evidence="2">Multi-pass membrane protein</topology>
    </subcellularLocation>
</comment>
<reference evidence="18 19" key="1">
    <citation type="submission" date="2019-08" db="EMBL/GenBank/DDBJ databases">
        <title>Highly reduced genomes of protist endosymbionts show evolutionary convergence.</title>
        <authorList>
            <person name="George E."/>
            <person name="Husnik F."/>
            <person name="Tashyreva D."/>
            <person name="Prokopchuk G."/>
            <person name="Horak A."/>
            <person name="Kwong W.K."/>
            <person name="Lukes J."/>
            <person name="Keeling P.J."/>
        </authorList>
    </citation>
    <scope>NUCLEOTIDE SEQUENCE [LARGE SCALE GENOMIC DNA]</scope>
    <source>
        <strain evidence="18">1605</strain>
    </source>
</reference>
<dbReference type="NCBIfam" id="TIGR00473">
    <property type="entry name" value="pssA"/>
    <property type="match status" value="1"/>
</dbReference>
<evidence type="ECO:0000256" key="9">
    <source>
        <dbReference type="ARBA" id="ARBA00022989"/>
    </source>
</evidence>
<keyword evidence="11 17" id="KW-0472">Membrane</keyword>
<evidence type="ECO:0000256" key="1">
    <source>
        <dbReference type="ARBA" id="ARBA00000287"/>
    </source>
</evidence>
<comment type="similarity">
    <text evidence="3 15">Belongs to the CDP-alcohol phosphatidyltransferase class-I family.</text>
</comment>
<dbReference type="GO" id="GO:0003882">
    <property type="term" value="F:CDP-diacylglycerol-serine O-phosphatidyltransferase activity"/>
    <property type="evidence" value="ECO:0007669"/>
    <property type="project" value="UniProtKB-EC"/>
</dbReference>
<dbReference type="AlphaFoldDB" id="A0A5C0UFM4"/>
<dbReference type="RefSeq" id="WP_148980909.1">
    <property type="nucleotide sequence ID" value="NZ_CP043315.1"/>
</dbReference>
<dbReference type="InterPro" id="IPR048254">
    <property type="entry name" value="CDP_ALCOHOL_P_TRANSF_CS"/>
</dbReference>
<evidence type="ECO:0000256" key="14">
    <source>
        <dbReference type="ARBA" id="ARBA00032361"/>
    </source>
</evidence>